<accession>A0AAU9Y2C4</accession>
<evidence type="ECO:0000313" key="2">
    <source>
        <dbReference type="Proteomes" id="UP001159428"/>
    </source>
</evidence>
<dbReference type="EMBL" id="CALNXJ010000095">
    <property type="protein sequence ID" value="CAH3163708.1"/>
    <property type="molecule type" value="Genomic_DNA"/>
</dbReference>
<gene>
    <name evidence="1" type="ORF">PMEA_00035700</name>
</gene>
<sequence length="66" mass="7337">MGPILGAVGPAALDLFTVPPTNITYNGYRIVEINPTSESITPIEFVLPGSREYIDFSRSYFRMDLI</sequence>
<organism evidence="1 2">
    <name type="scientific">Pocillopora meandrina</name>
    <dbReference type="NCBI Taxonomy" id="46732"/>
    <lineage>
        <taxon>Eukaryota</taxon>
        <taxon>Metazoa</taxon>
        <taxon>Cnidaria</taxon>
        <taxon>Anthozoa</taxon>
        <taxon>Hexacorallia</taxon>
        <taxon>Scleractinia</taxon>
        <taxon>Astrocoeniina</taxon>
        <taxon>Pocilloporidae</taxon>
        <taxon>Pocillopora</taxon>
    </lineage>
</organism>
<protein>
    <submittedName>
        <fullName evidence="1">Uncharacterized protein</fullName>
    </submittedName>
</protein>
<keyword evidence="2" id="KW-1185">Reference proteome</keyword>
<proteinExistence type="predicted"/>
<name>A0AAU9Y2C4_9CNID</name>
<reference evidence="1 2" key="1">
    <citation type="submission" date="2022-05" db="EMBL/GenBank/DDBJ databases">
        <authorList>
            <consortium name="Genoscope - CEA"/>
            <person name="William W."/>
        </authorList>
    </citation>
    <scope>NUCLEOTIDE SEQUENCE [LARGE SCALE GENOMIC DNA]</scope>
</reference>
<dbReference type="Proteomes" id="UP001159428">
    <property type="component" value="Unassembled WGS sequence"/>
</dbReference>
<comment type="caution">
    <text evidence="1">The sequence shown here is derived from an EMBL/GenBank/DDBJ whole genome shotgun (WGS) entry which is preliminary data.</text>
</comment>
<evidence type="ECO:0000313" key="1">
    <source>
        <dbReference type="EMBL" id="CAH3163708.1"/>
    </source>
</evidence>
<feature type="non-terminal residue" evidence="1">
    <location>
        <position position="66"/>
    </location>
</feature>
<dbReference type="AlphaFoldDB" id="A0AAU9Y2C4"/>